<evidence type="ECO:0000259" key="1">
    <source>
        <dbReference type="Pfam" id="PF07045"/>
    </source>
</evidence>
<dbReference type="InterPro" id="IPR010753">
    <property type="entry name" value="DUF1330"/>
</dbReference>
<dbReference type="InterPro" id="IPR011008">
    <property type="entry name" value="Dimeric_a/b-barrel"/>
</dbReference>
<gene>
    <name evidence="2" type="ORF">UIB01_00960</name>
</gene>
<dbReference type="PANTHER" id="PTHR40257">
    <property type="match status" value="1"/>
</dbReference>
<evidence type="ECO:0000313" key="3">
    <source>
        <dbReference type="Proteomes" id="UP000025238"/>
    </source>
</evidence>
<proteinExistence type="predicted"/>
<dbReference type="Pfam" id="PF07045">
    <property type="entry name" value="DUF1330"/>
    <property type="match status" value="1"/>
</dbReference>
<accession>A0A023WMB5</accession>
<sequence>MPSLTPSPEQLAEYAASMPSGVPILMLNLLRYNDQATYPSGSPHSPCSGREAYARYSRVALAKVLASGGAVEVRARAHAALIAPPEEQWDDLLLVSYPSKEAFLAMLGDRDYQAAAEHRTAALADSRLIGTTAY</sequence>
<dbReference type="PATRIC" id="fig|316.97.peg.195"/>
<feature type="domain" description="DUF1330" evidence="1">
    <location>
        <begin position="50"/>
        <end position="123"/>
    </location>
</feature>
<dbReference type="KEGG" id="pstu:UIB01_00960"/>
<dbReference type="PANTHER" id="PTHR40257:SF1">
    <property type="entry name" value="DUF1330 DOMAIN-CONTAINING PROTEIN"/>
    <property type="match status" value="1"/>
</dbReference>
<reference evidence="2 3" key="1">
    <citation type="submission" date="2014-03" db="EMBL/GenBank/DDBJ databases">
        <title>Complete genome sequence of Pseudomonas stutzeri 19SMN4.</title>
        <authorList>
            <person name="Brunet-Galmes I."/>
            <person name="Nogales B."/>
            <person name="Busquets A."/>
            <person name="Pena A."/>
            <person name="Gomila M."/>
            <person name="Garcia-Valdes E."/>
            <person name="Lalucat J."/>
            <person name="Bennasar A."/>
            <person name="Bosch R."/>
        </authorList>
    </citation>
    <scope>NUCLEOTIDE SEQUENCE [LARGE SCALE GENOMIC DNA]</scope>
    <source>
        <strain evidence="2 3">19SMN4</strain>
    </source>
</reference>
<name>A0A023WMB5_STUST</name>
<protein>
    <recommendedName>
        <fullName evidence="1">DUF1330 domain-containing protein</fullName>
    </recommendedName>
</protein>
<organism evidence="2 3">
    <name type="scientific">Stutzerimonas stutzeri</name>
    <name type="common">Pseudomonas stutzeri</name>
    <dbReference type="NCBI Taxonomy" id="316"/>
    <lineage>
        <taxon>Bacteria</taxon>
        <taxon>Pseudomonadati</taxon>
        <taxon>Pseudomonadota</taxon>
        <taxon>Gammaproteobacteria</taxon>
        <taxon>Pseudomonadales</taxon>
        <taxon>Pseudomonadaceae</taxon>
        <taxon>Stutzerimonas</taxon>
    </lineage>
</organism>
<dbReference type="AlphaFoldDB" id="A0A023WMB5"/>
<dbReference type="EMBL" id="CP007509">
    <property type="protein sequence ID" value="AHY41096.1"/>
    <property type="molecule type" value="Genomic_DNA"/>
</dbReference>
<dbReference type="OrthoDB" id="8909581at2"/>
<dbReference type="Proteomes" id="UP000025238">
    <property type="component" value="Chromosome"/>
</dbReference>
<evidence type="ECO:0000313" key="2">
    <source>
        <dbReference type="EMBL" id="AHY41096.1"/>
    </source>
</evidence>
<dbReference type="SUPFAM" id="SSF54909">
    <property type="entry name" value="Dimeric alpha+beta barrel"/>
    <property type="match status" value="1"/>
</dbReference>
<dbReference type="Gene3D" id="3.30.70.100">
    <property type="match status" value="1"/>
</dbReference>